<proteinExistence type="predicted"/>
<dbReference type="InterPro" id="IPR000914">
    <property type="entry name" value="SBP_5_dom"/>
</dbReference>
<feature type="domain" description="Solute-binding protein family 5" evidence="2">
    <location>
        <begin position="98"/>
        <end position="482"/>
    </location>
</feature>
<dbReference type="GO" id="GO:0015833">
    <property type="term" value="P:peptide transport"/>
    <property type="evidence" value="ECO:0007669"/>
    <property type="project" value="TreeGrafter"/>
</dbReference>
<evidence type="ECO:0000313" key="4">
    <source>
        <dbReference type="Proteomes" id="UP000295371"/>
    </source>
</evidence>
<dbReference type="GO" id="GO:1904680">
    <property type="term" value="F:peptide transmembrane transporter activity"/>
    <property type="evidence" value="ECO:0007669"/>
    <property type="project" value="TreeGrafter"/>
</dbReference>
<evidence type="ECO:0000313" key="3">
    <source>
        <dbReference type="EMBL" id="TDT33930.1"/>
    </source>
</evidence>
<comment type="caution">
    <text evidence="3">The sequence shown here is derived from an EMBL/GenBank/DDBJ whole genome shotgun (WGS) entry which is preliminary data.</text>
</comment>
<name>A0A4R7J8W0_9ACTN</name>
<dbReference type="SUPFAM" id="SSF53850">
    <property type="entry name" value="Periplasmic binding protein-like II"/>
    <property type="match status" value="1"/>
</dbReference>
<dbReference type="OrthoDB" id="9046151at2"/>
<dbReference type="GO" id="GO:0043190">
    <property type="term" value="C:ATP-binding cassette (ABC) transporter complex"/>
    <property type="evidence" value="ECO:0007669"/>
    <property type="project" value="InterPro"/>
</dbReference>
<accession>A0A4R7J8W0</accession>
<dbReference type="PANTHER" id="PTHR30290:SF83">
    <property type="entry name" value="ABC TRANSPORTER SUBSTRATE-BINDING PROTEIN"/>
    <property type="match status" value="1"/>
</dbReference>
<keyword evidence="4" id="KW-1185">Reference proteome</keyword>
<reference evidence="3 4" key="1">
    <citation type="submission" date="2019-03" db="EMBL/GenBank/DDBJ databases">
        <title>Genomic Encyclopedia of Archaeal and Bacterial Type Strains, Phase II (KMG-II): from individual species to whole genera.</title>
        <authorList>
            <person name="Goeker M."/>
        </authorList>
    </citation>
    <scope>NUCLEOTIDE SEQUENCE [LARGE SCALE GENOMIC DNA]</scope>
    <source>
        <strain evidence="3 4">DSM 24323</strain>
    </source>
</reference>
<dbReference type="EMBL" id="SOAW01000001">
    <property type="protein sequence ID" value="TDT33930.1"/>
    <property type="molecule type" value="Genomic_DNA"/>
</dbReference>
<dbReference type="PANTHER" id="PTHR30290">
    <property type="entry name" value="PERIPLASMIC BINDING COMPONENT OF ABC TRANSPORTER"/>
    <property type="match status" value="1"/>
</dbReference>
<evidence type="ECO:0000256" key="1">
    <source>
        <dbReference type="SAM" id="MobiDB-lite"/>
    </source>
</evidence>
<dbReference type="Gene3D" id="3.10.105.10">
    <property type="entry name" value="Dipeptide-binding Protein, Domain 3"/>
    <property type="match status" value="1"/>
</dbReference>
<organism evidence="3 4">
    <name type="scientific">Naumannella halotolerans</name>
    <dbReference type="NCBI Taxonomy" id="993414"/>
    <lineage>
        <taxon>Bacteria</taxon>
        <taxon>Bacillati</taxon>
        <taxon>Actinomycetota</taxon>
        <taxon>Actinomycetes</taxon>
        <taxon>Propionibacteriales</taxon>
        <taxon>Propionibacteriaceae</taxon>
        <taxon>Naumannella</taxon>
    </lineage>
</organism>
<dbReference type="Gene3D" id="3.90.76.10">
    <property type="entry name" value="Dipeptide-binding Protein, Domain 1"/>
    <property type="match status" value="1"/>
</dbReference>
<feature type="region of interest" description="Disordered" evidence="1">
    <location>
        <begin position="1"/>
        <end position="20"/>
    </location>
</feature>
<dbReference type="Gene3D" id="3.40.190.10">
    <property type="entry name" value="Periplasmic binding protein-like II"/>
    <property type="match status" value="1"/>
</dbReference>
<protein>
    <submittedName>
        <fullName evidence="3">Peptide/nickel transport system substrate-binding protein/oligopeptide transport system substrate-binding protein</fullName>
    </submittedName>
</protein>
<dbReference type="InterPro" id="IPR039424">
    <property type="entry name" value="SBP_5"/>
</dbReference>
<dbReference type="Pfam" id="PF00496">
    <property type="entry name" value="SBP_bac_5"/>
    <property type="match status" value="1"/>
</dbReference>
<dbReference type="CDD" id="cd00995">
    <property type="entry name" value="PBP2_NikA_DppA_OppA_like"/>
    <property type="match status" value="1"/>
</dbReference>
<gene>
    <name evidence="3" type="ORF">CLV29_1566</name>
</gene>
<dbReference type="PIRSF" id="PIRSF002741">
    <property type="entry name" value="MppA"/>
    <property type="match status" value="1"/>
</dbReference>
<dbReference type="InterPro" id="IPR030678">
    <property type="entry name" value="Peptide/Ni-bd"/>
</dbReference>
<sequence length="566" mass="61570">MVQGTSQAVPERNHVTNRARSTTRIAAGLAALSLGLAACSGGGSSDGEGDGGEDLTVTSSISQDVDTLLPMDANVGDNIAVLDVIYDGLVRYDPETTEPYPYLAEEITTTDNQVWTIKIKPGTTFHNGEPVDAEAFARAWNYAAYGPNAMGNNYFFERIEGYDDMQGEYEEADDGTVTVDEEPAADELSGLEVVDPQTLQVTLNAPFVGFDTMLGYTGFFPIAQACLDDIEACTTKPIGNGPFQVEEWSQGQSLTATKYADYTGAETPNYDRIEWVEYAGGSEWPDFQAGLMDLAEAPSANFTQAYDDPALQRVERPTAALTYLSFPLYDDGPWTDIEFRKALSMAIDRQAVIDAVLPGQRVPADSWVMPDGVPGGVAGTCGEACTFNPEAAKAALEAAGGWPEGETMTIHLGVDETEQELFQAIGDQITLNLGIPYELDPTPDFFDRRSNRDFSGPFRSNWFPDYPLNENYLGPVYASDDAEEGNTNFGYYNEDFNNAIADGDSAATLDEAVTNYQEAERILAEDFPTAPLFYTNVVLFHSDRVSNVVIDPFSGRAKMRLLEVTG</sequence>
<evidence type="ECO:0000259" key="2">
    <source>
        <dbReference type="Pfam" id="PF00496"/>
    </source>
</evidence>
<dbReference type="Proteomes" id="UP000295371">
    <property type="component" value="Unassembled WGS sequence"/>
</dbReference>
<dbReference type="AlphaFoldDB" id="A0A4R7J8W0"/>
<dbReference type="GO" id="GO:0042597">
    <property type="term" value="C:periplasmic space"/>
    <property type="evidence" value="ECO:0007669"/>
    <property type="project" value="UniProtKB-ARBA"/>
</dbReference>